<dbReference type="InterPro" id="IPR027417">
    <property type="entry name" value="P-loop_NTPase"/>
</dbReference>
<dbReference type="EMBL" id="CP144697">
    <property type="protein sequence ID" value="WVZ13426.1"/>
    <property type="molecule type" value="Genomic_DNA"/>
</dbReference>
<dbReference type="GO" id="GO:0090374">
    <property type="term" value="P:oligopeptide export from mitochondrion"/>
    <property type="evidence" value="ECO:0007669"/>
    <property type="project" value="TreeGrafter"/>
</dbReference>
<evidence type="ECO:0000256" key="3">
    <source>
        <dbReference type="ARBA" id="ARBA00022692"/>
    </source>
</evidence>
<keyword evidence="5" id="KW-0067">ATP-binding</keyword>
<dbReference type="PROSITE" id="PS00211">
    <property type="entry name" value="ABC_TRANSPORTER_1"/>
    <property type="match status" value="1"/>
</dbReference>
<dbReference type="PROSITE" id="PS50893">
    <property type="entry name" value="ABC_TRANSPORTER_2"/>
    <property type="match status" value="1"/>
</dbReference>
<feature type="domain" description="ABC transporter" evidence="9">
    <location>
        <begin position="517"/>
        <end position="755"/>
    </location>
</feature>
<dbReference type="InterPro" id="IPR036640">
    <property type="entry name" value="ABC1_TM_sf"/>
</dbReference>
<evidence type="ECO:0000259" key="9">
    <source>
        <dbReference type="PROSITE" id="PS50893"/>
    </source>
</evidence>
<feature type="transmembrane region" description="Helical" evidence="8">
    <location>
        <begin position="177"/>
        <end position="197"/>
    </location>
</feature>
<keyword evidence="6 8" id="KW-1133">Transmembrane helix</keyword>
<dbReference type="SUPFAM" id="SSF52540">
    <property type="entry name" value="P-loop containing nucleoside triphosphate hydrolases"/>
    <property type="match status" value="1"/>
</dbReference>
<evidence type="ECO:0000256" key="1">
    <source>
        <dbReference type="ARBA" id="ARBA00004448"/>
    </source>
</evidence>
<dbReference type="InterPro" id="IPR003593">
    <property type="entry name" value="AAA+_ATPase"/>
</dbReference>
<dbReference type="Pfam" id="PF00005">
    <property type="entry name" value="ABC_tran"/>
    <property type="match status" value="1"/>
</dbReference>
<feature type="transmembrane region" description="Helical" evidence="8">
    <location>
        <begin position="414"/>
        <end position="432"/>
    </location>
</feature>
<keyword evidence="7 8" id="KW-0472">Membrane</keyword>
<dbReference type="PANTHER" id="PTHR43394:SF7">
    <property type="entry name" value="ABC TRANSPORTER B FAMILY MEMBER 28"/>
    <property type="match status" value="1"/>
</dbReference>
<evidence type="ECO:0000256" key="5">
    <source>
        <dbReference type="ARBA" id="ARBA00022840"/>
    </source>
</evidence>
<dbReference type="FunFam" id="3.40.50.300:FF:000403">
    <property type="entry name" value="ATP-binding cassette sub-family B member 8, mitochondrial"/>
    <property type="match status" value="1"/>
</dbReference>
<dbReference type="InterPro" id="IPR003439">
    <property type="entry name" value="ABC_transporter-like_ATP-bd"/>
</dbReference>
<dbReference type="PANTHER" id="PTHR43394">
    <property type="entry name" value="ATP-DEPENDENT PERMEASE MDL1, MITOCHONDRIAL"/>
    <property type="match status" value="1"/>
</dbReference>
<feature type="transmembrane region" description="Helical" evidence="8">
    <location>
        <begin position="132"/>
        <end position="157"/>
    </location>
</feature>
<evidence type="ECO:0008006" key="13">
    <source>
        <dbReference type="Google" id="ProtNLM"/>
    </source>
</evidence>
<feature type="transmembrane region" description="Helical" evidence="8">
    <location>
        <begin position="299"/>
        <end position="315"/>
    </location>
</feature>
<dbReference type="GO" id="GO:0005743">
    <property type="term" value="C:mitochondrial inner membrane"/>
    <property type="evidence" value="ECO:0007669"/>
    <property type="project" value="UniProtKB-SubCell"/>
</dbReference>
<dbReference type="InterPro" id="IPR011527">
    <property type="entry name" value="ABC1_TM_dom"/>
</dbReference>
<dbReference type="Pfam" id="PF00664">
    <property type="entry name" value="ABC_membrane"/>
    <property type="match status" value="2"/>
</dbReference>
<dbReference type="SUPFAM" id="SSF90123">
    <property type="entry name" value="ABC transporter transmembrane region"/>
    <property type="match status" value="2"/>
</dbReference>
<keyword evidence="2" id="KW-0813">Transport</keyword>
<dbReference type="InterPro" id="IPR039421">
    <property type="entry name" value="Type_1_exporter"/>
</dbReference>
<dbReference type="GO" id="GO:0005524">
    <property type="term" value="F:ATP binding"/>
    <property type="evidence" value="ECO:0007669"/>
    <property type="project" value="UniProtKB-KW"/>
</dbReference>
<dbReference type="CDD" id="cd03249">
    <property type="entry name" value="ABC_MTABC3_MDL1_MDL2"/>
    <property type="match status" value="1"/>
</dbReference>
<dbReference type="SMART" id="SM00382">
    <property type="entry name" value="AAA"/>
    <property type="match status" value="1"/>
</dbReference>
<dbReference type="GO" id="GO:0015421">
    <property type="term" value="F:ABC-type oligopeptide transporter activity"/>
    <property type="evidence" value="ECO:0007669"/>
    <property type="project" value="TreeGrafter"/>
</dbReference>
<feature type="transmembrane region" description="Helical" evidence="8">
    <location>
        <begin position="276"/>
        <end position="293"/>
    </location>
</feature>
<name>A0AAQ3S2I6_VIGMU</name>
<evidence type="ECO:0000259" key="10">
    <source>
        <dbReference type="PROSITE" id="PS50929"/>
    </source>
</evidence>
<dbReference type="PROSITE" id="PS50929">
    <property type="entry name" value="ABC_TM1F"/>
    <property type="match status" value="1"/>
</dbReference>
<evidence type="ECO:0000313" key="12">
    <source>
        <dbReference type="Proteomes" id="UP001374535"/>
    </source>
</evidence>
<protein>
    <recommendedName>
        <fullName evidence="13">ABC transporter B family member 28</fullName>
    </recommendedName>
</protein>
<accession>A0AAQ3S2I6</accession>
<gene>
    <name evidence="11" type="ORF">V8G54_010992</name>
</gene>
<reference evidence="11 12" key="1">
    <citation type="journal article" date="2023" name="Life. Sci Alliance">
        <title>Evolutionary insights into 3D genome organization and epigenetic landscape of Vigna mungo.</title>
        <authorList>
            <person name="Junaid A."/>
            <person name="Singh B."/>
            <person name="Bhatia S."/>
        </authorList>
    </citation>
    <scope>NUCLEOTIDE SEQUENCE [LARGE SCALE GENOMIC DNA]</scope>
    <source>
        <strain evidence="11">Urdbean</strain>
    </source>
</reference>
<keyword evidence="3 8" id="KW-0812">Transmembrane</keyword>
<dbReference type="CDD" id="cd18557">
    <property type="entry name" value="ABC_6TM_TAP_ABCB8_10_like"/>
    <property type="match status" value="1"/>
</dbReference>
<evidence type="ECO:0000256" key="7">
    <source>
        <dbReference type="ARBA" id="ARBA00023136"/>
    </source>
</evidence>
<feature type="domain" description="ABC transmembrane type-1" evidence="10">
    <location>
        <begin position="133"/>
        <end position="440"/>
    </location>
</feature>
<sequence length="761" mass="83348">MSPTSKKLPASFTSLVSLHLTTQHNTTVSSSSSKPMASATLSLHYPLLLHSPLSTKITKPPLSLRPLLLPRPLHSRFLLPPPRAYVTAPASDPNFGDPDPKLIGLVPEKAKPQNVITWSLLCTLLMNHKLRLALVFATLFACSTCTLSMPLFSGRFFEVLIGARPEPLWKLLTKIGVLYALEPLLTIIFVINMNIVWEKIMSTLRAQIFGRILIQKIEFFDKYKVGELTGLLTSDLDSLKNIVSENVSRDRGFRALSEASNSTPINNSMPFKREPLFSYVTYVIGTIFILFSLSPQLAPILGVLMLAVSISIAVYKRSTLPVFKAHGKAQASISDCVTETFSAIRTVRSFGGEKRQMFSFANQVLSFQSSGIKLGTFKSVNESLTRVAVYISLIALYCLGGSKVKAGELSVGTMASFIGYTFTLTFAVQGLVNTFGDLRGTFAAIERINSVFSGVQVDDALAYGLERELRQKTVEDENYKLVLSNISTENNQKNYFHFMSALKTSSNLFSIAWSGDICLEDVYFSYPLRPDVEILRGLNLRLKCGTVTALVGPSGAGKSTVVQLLSRFYEPTSGCITVAGEDVRTFDKSEWARVVSIVNQEPVLFSVSVGENIAYGLPDEDVSKEDVIKAAKAANAHDFIISLPQGYDTLVGERGGLLSGGQRQRIAIARALLKNAPILILDEATSALDAVSERLVQEALNHLMKGRTTLVIAHRLSTVQNAYQIAVCSEGRIAELGTHFELLAKKGQYASLVGTQRLAFE</sequence>
<evidence type="ECO:0000256" key="6">
    <source>
        <dbReference type="ARBA" id="ARBA00022989"/>
    </source>
</evidence>
<dbReference type="Gene3D" id="1.20.1560.10">
    <property type="entry name" value="ABC transporter type 1, transmembrane domain"/>
    <property type="match status" value="1"/>
</dbReference>
<dbReference type="AlphaFoldDB" id="A0AAQ3S2I6"/>
<dbReference type="InterPro" id="IPR017871">
    <property type="entry name" value="ABC_transporter-like_CS"/>
</dbReference>
<evidence type="ECO:0000256" key="2">
    <source>
        <dbReference type="ARBA" id="ARBA00022448"/>
    </source>
</evidence>
<dbReference type="Gene3D" id="3.40.50.300">
    <property type="entry name" value="P-loop containing nucleotide triphosphate hydrolases"/>
    <property type="match status" value="1"/>
</dbReference>
<dbReference type="Proteomes" id="UP001374535">
    <property type="component" value="Chromosome 4"/>
</dbReference>
<comment type="subcellular location">
    <subcellularLocation>
        <location evidence="1">Mitochondrion inner membrane</location>
        <topology evidence="1">Multi-pass membrane protein</topology>
    </subcellularLocation>
</comment>
<evidence type="ECO:0000313" key="11">
    <source>
        <dbReference type="EMBL" id="WVZ13426.1"/>
    </source>
</evidence>
<organism evidence="11 12">
    <name type="scientific">Vigna mungo</name>
    <name type="common">Black gram</name>
    <name type="synonym">Phaseolus mungo</name>
    <dbReference type="NCBI Taxonomy" id="3915"/>
    <lineage>
        <taxon>Eukaryota</taxon>
        <taxon>Viridiplantae</taxon>
        <taxon>Streptophyta</taxon>
        <taxon>Embryophyta</taxon>
        <taxon>Tracheophyta</taxon>
        <taxon>Spermatophyta</taxon>
        <taxon>Magnoliopsida</taxon>
        <taxon>eudicotyledons</taxon>
        <taxon>Gunneridae</taxon>
        <taxon>Pentapetalae</taxon>
        <taxon>rosids</taxon>
        <taxon>fabids</taxon>
        <taxon>Fabales</taxon>
        <taxon>Fabaceae</taxon>
        <taxon>Papilionoideae</taxon>
        <taxon>50 kb inversion clade</taxon>
        <taxon>NPAAA clade</taxon>
        <taxon>indigoferoid/millettioid clade</taxon>
        <taxon>Phaseoleae</taxon>
        <taxon>Vigna</taxon>
    </lineage>
</organism>
<proteinExistence type="predicted"/>
<evidence type="ECO:0000256" key="4">
    <source>
        <dbReference type="ARBA" id="ARBA00022741"/>
    </source>
</evidence>
<dbReference type="GO" id="GO:0016887">
    <property type="term" value="F:ATP hydrolysis activity"/>
    <property type="evidence" value="ECO:0007669"/>
    <property type="project" value="InterPro"/>
</dbReference>
<evidence type="ECO:0000256" key="8">
    <source>
        <dbReference type="SAM" id="Phobius"/>
    </source>
</evidence>
<keyword evidence="4" id="KW-0547">Nucleotide-binding</keyword>
<keyword evidence="12" id="KW-1185">Reference proteome</keyword>